<organism evidence="1 2">
    <name type="scientific">Plakobranchus ocellatus</name>
    <dbReference type="NCBI Taxonomy" id="259542"/>
    <lineage>
        <taxon>Eukaryota</taxon>
        <taxon>Metazoa</taxon>
        <taxon>Spiralia</taxon>
        <taxon>Lophotrochozoa</taxon>
        <taxon>Mollusca</taxon>
        <taxon>Gastropoda</taxon>
        <taxon>Heterobranchia</taxon>
        <taxon>Euthyneura</taxon>
        <taxon>Panpulmonata</taxon>
        <taxon>Sacoglossa</taxon>
        <taxon>Placobranchoidea</taxon>
        <taxon>Plakobranchidae</taxon>
        <taxon>Plakobranchus</taxon>
    </lineage>
</organism>
<protein>
    <submittedName>
        <fullName evidence="1">Uncharacterized protein</fullName>
    </submittedName>
</protein>
<proteinExistence type="predicted"/>
<comment type="caution">
    <text evidence="1">The sequence shown here is derived from an EMBL/GenBank/DDBJ whole genome shotgun (WGS) entry which is preliminary data.</text>
</comment>
<dbReference type="AlphaFoldDB" id="A0AAV3Y1G1"/>
<dbReference type="Proteomes" id="UP000735302">
    <property type="component" value="Unassembled WGS sequence"/>
</dbReference>
<reference evidence="1 2" key="1">
    <citation type="journal article" date="2021" name="Elife">
        <title>Chloroplast acquisition without the gene transfer in kleptoplastic sea slugs, Plakobranchus ocellatus.</title>
        <authorList>
            <person name="Maeda T."/>
            <person name="Takahashi S."/>
            <person name="Yoshida T."/>
            <person name="Shimamura S."/>
            <person name="Takaki Y."/>
            <person name="Nagai Y."/>
            <person name="Toyoda A."/>
            <person name="Suzuki Y."/>
            <person name="Arimoto A."/>
            <person name="Ishii H."/>
            <person name="Satoh N."/>
            <person name="Nishiyama T."/>
            <person name="Hasebe M."/>
            <person name="Maruyama T."/>
            <person name="Minagawa J."/>
            <person name="Obokata J."/>
            <person name="Shigenobu S."/>
        </authorList>
    </citation>
    <scope>NUCLEOTIDE SEQUENCE [LARGE SCALE GENOMIC DNA]</scope>
</reference>
<evidence type="ECO:0000313" key="2">
    <source>
        <dbReference type="Proteomes" id="UP000735302"/>
    </source>
</evidence>
<gene>
    <name evidence="1" type="ORF">PoB_000341500</name>
</gene>
<accession>A0AAV3Y1G1</accession>
<name>A0AAV3Y1G1_9GAST</name>
<keyword evidence="2" id="KW-1185">Reference proteome</keyword>
<sequence>MPPALRVGKGKKGNKVRIGVNYIPRSKIPSLRHGLEYKNRRIIIIISTQSNRDCGDYFKDRRFHQHFVPRNLRYSNIKTPILEYVGDHRTSSVCMLCRQDLGGTAK</sequence>
<dbReference type="EMBL" id="BLXT01000430">
    <property type="protein sequence ID" value="GFN76909.1"/>
    <property type="molecule type" value="Genomic_DNA"/>
</dbReference>
<evidence type="ECO:0000313" key="1">
    <source>
        <dbReference type="EMBL" id="GFN76909.1"/>
    </source>
</evidence>